<protein>
    <submittedName>
        <fullName evidence="1">DNA alkylation repair protein</fullName>
    </submittedName>
</protein>
<dbReference type="PANTHER" id="PTHR34070:SF1">
    <property type="entry name" value="DNA ALKYLATION REPAIR PROTEIN"/>
    <property type="match status" value="1"/>
</dbReference>
<dbReference type="InterPro" id="IPR016024">
    <property type="entry name" value="ARM-type_fold"/>
</dbReference>
<gene>
    <name evidence="1" type="ORF">ABW18_09765</name>
</gene>
<sequence>MSPRTAGAGGSAEDVIAAIDELADPERATSMASYFQAHPGGYGGDDEFLGVRVPQLRAIAKRFRGISRGEVRTLLTSRFHEVRLAGLFCARDGFDRADAAEADLWVADYLAAVAAGAVNNWDLVDSSADPILGEWSWQHGDVDVLVDFAARDDLWEKRIGIIGTFAWIKHGDAQALAAVAPLVIDDRRPLIQKAFGWMLREMGKRVDATALTSYLDDHAAHMGRTALGYAVEHLDPEARAHYRSLR</sequence>
<evidence type="ECO:0000313" key="2">
    <source>
        <dbReference type="Proteomes" id="UP000037247"/>
    </source>
</evidence>
<dbReference type="SUPFAM" id="SSF48371">
    <property type="entry name" value="ARM repeat"/>
    <property type="match status" value="1"/>
</dbReference>
<dbReference type="Proteomes" id="UP000037247">
    <property type="component" value="Unassembled WGS sequence"/>
</dbReference>
<dbReference type="CDD" id="cd06561">
    <property type="entry name" value="AlkD_like"/>
    <property type="match status" value="1"/>
</dbReference>
<dbReference type="Pfam" id="PF08713">
    <property type="entry name" value="DNA_alkylation"/>
    <property type="match status" value="1"/>
</dbReference>
<proteinExistence type="predicted"/>
<dbReference type="InterPro" id="IPR014825">
    <property type="entry name" value="DNA_alkylation"/>
</dbReference>
<dbReference type="EMBL" id="LDTZ01000016">
    <property type="protein sequence ID" value="KNA91476.1"/>
    <property type="molecule type" value="Genomic_DNA"/>
</dbReference>
<organism evidence="1 2">
    <name type="scientific">Gordonia jacobaea</name>
    <dbReference type="NCBI Taxonomy" id="122202"/>
    <lineage>
        <taxon>Bacteria</taxon>
        <taxon>Bacillati</taxon>
        <taxon>Actinomycetota</taxon>
        <taxon>Actinomycetes</taxon>
        <taxon>Mycobacteriales</taxon>
        <taxon>Gordoniaceae</taxon>
        <taxon>Gordonia</taxon>
    </lineage>
</organism>
<dbReference type="Gene3D" id="1.25.10.90">
    <property type="match status" value="1"/>
</dbReference>
<accession>A0ABR5ICZ2</accession>
<name>A0ABR5ICZ2_9ACTN</name>
<keyword evidence="2" id="KW-1185">Reference proteome</keyword>
<dbReference type="RefSeq" id="WP_049698802.1">
    <property type="nucleotide sequence ID" value="NZ_LDTZ01000016.1"/>
</dbReference>
<comment type="caution">
    <text evidence="1">The sequence shown here is derived from an EMBL/GenBank/DDBJ whole genome shotgun (WGS) entry which is preliminary data.</text>
</comment>
<reference evidence="1 2" key="1">
    <citation type="submission" date="2015-05" db="EMBL/GenBank/DDBJ databases">
        <title>Draft genome sequence of the bacterium Gordonia jacobaea a new member of the Gordonia genus.</title>
        <authorList>
            <person name="Jimenez-Galisteo G."/>
            <person name="Dominguez A."/>
            <person name="Munoz E."/>
            <person name="Vinas M."/>
        </authorList>
    </citation>
    <scope>NUCLEOTIDE SEQUENCE [LARGE SCALE GENOMIC DNA]</scope>
    <source>
        <strain evidence="2">mv1</strain>
    </source>
</reference>
<dbReference type="PANTHER" id="PTHR34070">
    <property type="entry name" value="ARMADILLO-TYPE FOLD"/>
    <property type="match status" value="1"/>
</dbReference>
<evidence type="ECO:0000313" key="1">
    <source>
        <dbReference type="EMBL" id="KNA91476.1"/>
    </source>
</evidence>